<dbReference type="Gene3D" id="2.170.220.10">
    <property type="match status" value="1"/>
</dbReference>
<dbReference type="PRINTS" id="PR01041">
    <property type="entry name" value="TRNASYNTHMET"/>
</dbReference>
<dbReference type="EC" id="6.1.1.10" evidence="1"/>
<dbReference type="PANTHER" id="PTHR43326:SF1">
    <property type="entry name" value="METHIONINE--TRNA LIGASE, MITOCHONDRIAL"/>
    <property type="match status" value="1"/>
</dbReference>
<dbReference type="InterPro" id="IPR014758">
    <property type="entry name" value="Met-tRNA_synth"/>
</dbReference>
<evidence type="ECO:0000256" key="4">
    <source>
        <dbReference type="ARBA" id="ARBA00022840"/>
    </source>
</evidence>
<dbReference type="AlphaFoldDB" id="A0A7M7MB62"/>
<evidence type="ECO:0000259" key="11">
    <source>
        <dbReference type="Pfam" id="PF09334"/>
    </source>
</evidence>
<dbReference type="InterPro" id="IPR009080">
    <property type="entry name" value="tRNAsynth_Ia_anticodon-bd"/>
</dbReference>
<proteinExistence type="inferred from homology"/>
<dbReference type="OMA" id="NMFLPDR"/>
<dbReference type="Gene3D" id="3.40.50.620">
    <property type="entry name" value="HUPs"/>
    <property type="match status" value="1"/>
</dbReference>
<keyword evidence="4 10" id="KW-0067">ATP-binding</keyword>
<dbReference type="SUPFAM" id="SSF52374">
    <property type="entry name" value="Nucleotidylyl transferase"/>
    <property type="match status" value="1"/>
</dbReference>
<dbReference type="SUPFAM" id="SSF47323">
    <property type="entry name" value="Anticodon-binding domain of a subclass of class I aminoacyl-tRNA synthetases"/>
    <property type="match status" value="1"/>
</dbReference>
<keyword evidence="3 10" id="KW-0547">Nucleotide-binding</keyword>
<evidence type="ECO:0000256" key="3">
    <source>
        <dbReference type="ARBA" id="ARBA00022741"/>
    </source>
</evidence>
<dbReference type="OrthoDB" id="24670at2759"/>
<organism evidence="13 14">
    <name type="scientific">Varroa destructor</name>
    <name type="common">Honeybee mite</name>
    <dbReference type="NCBI Taxonomy" id="109461"/>
    <lineage>
        <taxon>Eukaryota</taxon>
        <taxon>Metazoa</taxon>
        <taxon>Ecdysozoa</taxon>
        <taxon>Arthropoda</taxon>
        <taxon>Chelicerata</taxon>
        <taxon>Arachnida</taxon>
        <taxon>Acari</taxon>
        <taxon>Parasitiformes</taxon>
        <taxon>Mesostigmata</taxon>
        <taxon>Gamasina</taxon>
        <taxon>Dermanyssoidea</taxon>
        <taxon>Varroidae</taxon>
        <taxon>Varroa</taxon>
    </lineage>
</organism>
<feature type="domain" description="Methionyl-tRNA synthetase anticodon-binding" evidence="12">
    <location>
        <begin position="432"/>
        <end position="514"/>
    </location>
</feature>
<dbReference type="InterPro" id="IPR033911">
    <property type="entry name" value="MetRS_core"/>
</dbReference>
<dbReference type="Proteomes" id="UP000594260">
    <property type="component" value="Unplaced"/>
</dbReference>
<dbReference type="CDD" id="cd00814">
    <property type="entry name" value="MetRS_core"/>
    <property type="match status" value="1"/>
</dbReference>
<evidence type="ECO:0000256" key="2">
    <source>
        <dbReference type="ARBA" id="ARBA00022598"/>
    </source>
</evidence>
<evidence type="ECO:0000256" key="7">
    <source>
        <dbReference type="ARBA" id="ARBA00026124"/>
    </source>
</evidence>
<dbReference type="GO" id="GO:0004825">
    <property type="term" value="F:methionine-tRNA ligase activity"/>
    <property type="evidence" value="ECO:0007669"/>
    <property type="project" value="UniProtKB-EC"/>
</dbReference>
<evidence type="ECO:0000313" key="13">
    <source>
        <dbReference type="EnsemblMetazoa" id="XP_022649207"/>
    </source>
</evidence>
<sequence length="522" mass="59152">MSRFFVTTPIFYVNAAPHLGHCHTLVLADAINRLQKLRYPNKKTLFSTGTDEHGIKIQRAARTSGMPEIIFCNKISAKFRTLCDEIGTSHDHFIRTTDENHKACVASVWETLVQRGHIYKGQYEGWYSTSDENFVTDVKEIEQKGMKVTVSVESGNPVEWVKEENYIFRLGSFKDDLLHWLDTEPSLVQPSKFQRILRSYIEPGLQDLSVSRCRSRAHWGIPVPGDSSQTIYVWLDALTNYLTVAGEPLGRAYDPASSQVWPPSLHVIGKDILKFHGVYWPAFLMAAGLQLPQKILCHSHWTVEDKKMSKSRGNVICPLDLVPVVQPDGLRYFLLREAVPHSDANFSEVKIKRILNAELANSLGNLLNRCTSSTVNQNQMIPRFPETDLPLAKTPLQIIENALTLSDQVGSSFAEGNFYLGIDLIQKVLRDTNAFVQEAKPWELAKVSKKSLPARHQLNITLHTALEVLRIVGILLQPVIPRISQQLLDTLRVEGRNWTDASLRRQNDVPLGRKQTLYTRLK</sequence>
<dbReference type="GO" id="GO:0006431">
    <property type="term" value="P:methionyl-tRNA aminoacylation"/>
    <property type="evidence" value="ECO:0007669"/>
    <property type="project" value="InterPro"/>
</dbReference>
<evidence type="ECO:0000256" key="10">
    <source>
        <dbReference type="RuleBase" id="RU363039"/>
    </source>
</evidence>
<keyword evidence="5 10" id="KW-0648">Protein biosynthesis</keyword>
<feature type="domain" description="Methionyl/Leucyl tRNA synthetase" evidence="11">
    <location>
        <begin position="5"/>
        <end position="370"/>
    </location>
</feature>
<dbReference type="EnsemblMetazoa" id="XM_022793472">
    <property type="protein sequence ID" value="XP_022649207"/>
    <property type="gene ID" value="LOC111245299"/>
</dbReference>
<keyword evidence="2 10" id="KW-0436">Ligase</keyword>
<evidence type="ECO:0000256" key="6">
    <source>
        <dbReference type="ARBA" id="ARBA00023146"/>
    </source>
</evidence>
<protein>
    <recommendedName>
        <fullName evidence="7">Methionine--tRNA ligase, mitochondrial</fullName>
        <ecNumber evidence="1">6.1.1.10</ecNumber>
    </recommendedName>
    <alternativeName>
        <fullName evidence="8">Mitochondrial methionyl-tRNA synthetase</fullName>
    </alternativeName>
</protein>
<comment type="similarity">
    <text evidence="10">Belongs to the class-I aminoacyl-tRNA synthetase family.</text>
</comment>
<dbReference type="FunCoup" id="A0A7M7MB62">
    <property type="interactions" value="1241"/>
</dbReference>
<name>A0A7M7MB62_VARDE</name>
<dbReference type="InterPro" id="IPR015413">
    <property type="entry name" value="Methionyl/Leucyl_tRNA_Synth"/>
</dbReference>
<dbReference type="RefSeq" id="XP_022649207.1">
    <property type="nucleotide sequence ID" value="XM_022793472.1"/>
</dbReference>
<evidence type="ECO:0000256" key="1">
    <source>
        <dbReference type="ARBA" id="ARBA00012838"/>
    </source>
</evidence>
<dbReference type="InterPro" id="IPR023457">
    <property type="entry name" value="Met-tRNA_synth_2"/>
</dbReference>
<reference evidence="13" key="1">
    <citation type="submission" date="2021-01" db="UniProtKB">
        <authorList>
            <consortium name="EnsemblMetazoa"/>
        </authorList>
    </citation>
    <scope>IDENTIFICATION</scope>
</reference>
<dbReference type="Pfam" id="PF19303">
    <property type="entry name" value="Anticodon_3"/>
    <property type="match status" value="1"/>
</dbReference>
<dbReference type="GO" id="GO:0005739">
    <property type="term" value="C:mitochondrion"/>
    <property type="evidence" value="ECO:0007669"/>
    <property type="project" value="UniProtKB-ARBA"/>
</dbReference>
<dbReference type="InterPro" id="IPR014729">
    <property type="entry name" value="Rossmann-like_a/b/a_fold"/>
</dbReference>
<dbReference type="InterPro" id="IPR041872">
    <property type="entry name" value="Anticodon_Met"/>
</dbReference>
<dbReference type="InParanoid" id="A0A7M7MB62"/>
<dbReference type="Pfam" id="PF09334">
    <property type="entry name" value="tRNA-synt_1g"/>
    <property type="match status" value="1"/>
</dbReference>
<comment type="catalytic activity">
    <reaction evidence="9">
        <text>tRNA(Met) + L-methionine + ATP = L-methionyl-tRNA(Met) + AMP + diphosphate</text>
        <dbReference type="Rhea" id="RHEA:13481"/>
        <dbReference type="Rhea" id="RHEA-COMP:9667"/>
        <dbReference type="Rhea" id="RHEA-COMP:9698"/>
        <dbReference type="ChEBI" id="CHEBI:30616"/>
        <dbReference type="ChEBI" id="CHEBI:33019"/>
        <dbReference type="ChEBI" id="CHEBI:57844"/>
        <dbReference type="ChEBI" id="CHEBI:78442"/>
        <dbReference type="ChEBI" id="CHEBI:78530"/>
        <dbReference type="ChEBI" id="CHEBI:456215"/>
        <dbReference type="EC" id="6.1.1.10"/>
    </reaction>
</comment>
<keyword evidence="6 10" id="KW-0030">Aminoacyl-tRNA synthetase</keyword>
<evidence type="ECO:0000256" key="8">
    <source>
        <dbReference type="ARBA" id="ARBA00030331"/>
    </source>
</evidence>
<dbReference type="CTD" id="41733"/>
<accession>A0A7M7MB62</accession>
<evidence type="ECO:0000313" key="14">
    <source>
        <dbReference type="Proteomes" id="UP000594260"/>
    </source>
</evidence>
<dbReference type="Gene3D" id="1.10.730.10">
    <property type="entry name" value="Isoleucyl-tRNA Synthetase, Domain 1"/>
    <property type="match status" value="1"/>
</dbReference>
<dbReference type="KEGG" id="vde:111245299"/>
<dbReference type="NCBIfam" id="TIGR00398">
    <property type="entry name" value="metG"/>
    <property type="match status" value="1"/>
</dbReference>
<dbReference type="GeneID" id="111245299"/>
<keyword evidence="14" id="KW-1185">Reference proteome</keyword>
<dbReference type="PANTHER" id="PTHR43326">
    <property type="entry name" value="METHIONYL-TRNA SYNTHETASE"/>
    <property type="match status" value="1"/>
</dbReference>
<dbReference type="GO" id="GO:0005524">
    <property type="term" value="F:ATP binding"/>
    <property type="evidence" value="ECO:0007669"/>
    <property type="project" value="UniProtKB-KW"/>
</dbReference>
<evidence type="ECO:0000256" key="9">
    <source>
        <dbReference type="ARBA" id="ARBA00047364"/>
    </source>
</evidence>
<dbReference type="FunFam" id="2.170.220.10:FF:000001">
    <property type="entry name" value="methionine--tRNA ligase, mitochondrial"/>
    <property type="match status" value="1"/>
</dbReference>
<evidence type="ECO:0000256" key="5">
    <source>
        <dbReference type="ARBA" id="ARBA00022917"/>
    </source>
</evidence>
<dbReference type="CDD" id="cd07957">
    <property type="entry name" value="Anticodon_Ia_Met"/>
    <property type="match status" value="1"/>
</dbReference>
<evidence type="ECO:0000259" key="12">
    <source>
        <dbReference type="Pfam" id="PF19303"/>
    </source>
</evidence>